<dbReference type="RefSeq" id="WP_204039677.1">
    <property type="nucleotide sequence ID" value="NZ_BOOA01000006.1"/>
</dbReference>
<dbReference type="InterPro" id="IPR033749">
    <property type="entry name" value="Polyprenyl_synt_CS"/>
</dbReference>
<accession>A0A919Q5P4</accession>
<organism evidence="1 2">
    <name type="scientific">Acrocarpospora phusangensis</name>
    <dbReference type="NCBI Taxonomy" id="1070424"/>
    <lineage>
        <taxon>Bacteria</taxon>
        <taxon>Bacillati</taxon>
        <taxon>Actinomycetota</taxon>
        <taxon>Actinomycetes</taxon>
        <taxon>Streptosporangiales</taxon>
        <taxon>Streptosporangiaceae</taxon>
        <taxon>Acrocarpospora</taxon>
    </lineage>
</organism>
<gene>
    <name evidence="1" type="ORF">Aph01nite_11540</name>
</gene>
<keyword evidence="2" id="KW-1185">Reference proteome</keyword>
<evidence type="ECO:0000313" key="2">
    <source>
        <dbReference type="Proteomes" id="UP000640052"/>
    </source>
</evidence>
<evidence type="ECO:0000313" key="1">
    <source>
        <dbReference type="EMBL" id="GIH22844.1"/>
    </source>
</evidence>
<dbReference type="EMBL" id="BOOA01000006">
    <property type="protein sequence ID" value="GIH22844.1"/>
    <property type="molecule type" value="Genomic_DNA"/>
</dbReference>
<dbReference type="Proteomes" id="UP000640052">
    <property type="component" value="Unassembled WGS sequence"/>
</dbReference>
<sequence length="344" mass="38198">MPHAEAMVWSVTMRAGIRDLISVLHCSHLAIALPTAIRIASTGTAEAVPDFARAVAPIIDDVLRDPAERKRMHDALLGTAITFNFGIRSYSVMARQKFDGEVSVLGGSMARLYDDLVDSTEGDEVDAWLAGLFETGRATPRNDIERLLVRMYQAINDRLPGPDRLDVPGSLLHDSLVALHEFQVLSREQRNPEISSDKLEKIARGKGGFAALVLFGLIRRRMSVREHDLIMELGEALQLMDDYLDHDADLRNGIATPVNRGDLTLSDIGARFRALRARLSSFYGKGPARPFVAMMFLELAADACKRRRPRRRPSAREFRETPLRLLIRGGPSAIPTVPRTGRTP</sequence>
<proteinExistence type="predicted"/>
<dbReference type="CDD" id="cd00385">
    <property type="entry name" value="Isoprenoid_Biosyn_C1"/>
    <property type="match status" value="1"/>
</dbReference>
<reference evidence="1" key="1">
    <citation type="submission" date="2021-01" db="EMBL/GenBank/DDBJ databases">
        <title>Whole genome shotgun sequence of Acrocarpospora phusangensis NBRC 108782.</title>
        <authorList>
            <person name="Komaki H."/>
            <person name="Tamura T."/>
        </authorList>
    </citation>
    <scope>NUCLEOTIDE SEQUENCE</scope>
    <source>
        <strain evidence="1">NBRC 108782</strain>
    </source>
</reference>
<protein>
    <submittedName>
        <fullName evidence="1">Uncharacterized protein</fullName>
    </submittedName>
</protein>
<name>A0A919Q5P4_9ACTN</name>
<dbReference type="PROSITE" id="PS00444">
    <property type="entry name" value="POLYPRENYL_SYNTHASE_2"/>
    <property type="match status" value="1"/>
</dbReference>
<dbReference type="AlphaFoldDB" id="A0A919Q5P4"/>
<comment type="caution">
    <text evidence="1">The sequence shown here is derived from an EMBL/GenBank/DDBJ whole genome shotgun (WGS) entry which is preliminary data.</text>
</comment>